<evidence type="ECO:0000313" key="2">
    <source>
        <dbReference type="EMBL" id="ORE85858.1"/>
    </source>
</evidence>
<organism evidence="2 3">
    <name type="scientific">Oceanococcus atlanticus</name>
    <dbReference type="NCBI Taxonomy" id="1317117"/>
    <lineage>
        <taxon>Bacteria</taxon>
        <taxon>Pseudomonadati</taxon>
        <taxon>Pseudomonadota</taxon>
        <taxon>Gammaproteobacteria</taxon>
        <taxon>Chromatiales</taxon>
        <taxon>Oceanococcaceae</taxon>
        <taxon>Oceanococcus</taxon>
    </lineage>
</organism>
<reference evidence="2 3" key="1">
    <citation type="submission" date="2013-04" db="EMBL/GenBank/DDBJ databases">
        <title>Oceanococcus atlanticus 22II-S10r2 Genome Sequencing.</title>
        <authorList>
            <person name="Lai Q."/>
            <person name="Li G."/>
            <person name="Shao Z."/>
        </authorList>
    </citation>
    <scope>NUCLEOTIDE SEQUENCE [LARGE SCALE GENOMIC DNA]</scope>
    <source>
        <strain evidence="2 3">22II-S10r2</strain>
    </source>
</reference>
<keyword evidence="3" id="KW-1185">Reference proteome</keyword>
<name>A0A1Y1SB75_9GAMM</name>
<proteinExistence type="predicted"/>
<sequence>MFEWKLQRVAGAGLVTLSVLFSACGGSSGGDSDDGGAGDQPLNPATQPNEVMKVLDMRVGNTDAELQTGNPPEKSGTAGDPSVAVADDALEVNSGGGLDIDVDFDSSSALAKLFVQVVGADSYAEIEFTQGSTKAVESLSLAVVVNTDIGSGQFCLDISGQNVDELVSNAERVCVTVDRTLLDALQGRWVADCLDGGSESFHVVWDVDHADVLSTETLYLGTSTCAGTADSTYNEELFLSVGGTTVASDGGEAYEVDIVNLSEGNASSLCIIRPEEEQFLIGCGDGTTRASELSEVFAREQAGSGGAKFTSEFLAGRVFYLEVIDEASGTDDSVAQWVFNADGSGSVYFLPSDDNDFDTDDVNPISWAVTNQGVLEYTEFGSDGEEYRVTVTASAVDSNSALFSCTVEEGGQTLFACAEDSSMTAADGTLYDFLAGRAFVPDIADGDIERLVFNQDGTGSIRFEPNPDNDFSNNDVNSIHWRAVSGNRLEFTEFGGDGHDRGQTNCENDQFIDCELAHYDFTFSFTEIGGSSATFNWELDYTEYNENGAVEETGSASGSGSMQVE</sequence>
<dbReference type="EMBL" id="AQQV01000003">
    <property type="protein sequence ID" value="ORE85858.1"/>
    <property type="molecule type" value="Genomic_DNA"/>
</dbReference>
<dbReference type="AlphaFoldDB" id="A0A1Y1SB75"/>
<dbReference type="RefSeq" id="WP_146680308.1">
    <property type="nucleotide sequence ID" value="NZ_AQQV01000003.1"/>
</dbReference>
<evidence type="ECO:0000256" key="1">
    <source>
        <dbReference type="SAM" id="MobiDB-lite"/>
    </source>
</evidence>
<dbReference type="OrthoDB" id="6401137at2"/>
<feature type="region of interest" description="Disordered" evidence="1">
    <location>
        <begin position="28"/>
        <end position="48"/>
    </location>
</feature>
<accession>A0A1Y1SB75</accession>
<comment type="caution">
    <text evidence="2">The sequence shown here is derived from an EMBL/GenBank/DDBJ whole genome shotgun (WGS) entry which is preliminary data.</text>
</comment>
<evidence type="ECO:0000313" key="3">
    <source>
        <dbReference type="Proteomes" id="UP000192342"/>
    </source>
</evidence>
<gene>
    <name evidence="2" type="ORF">ATO7_11213</name>
</gene>
<dbReference type="PROSITE" id="PS51257">
    <property type="entry name" value="PROKAR_LIPOPROTEIN"/>
    <property type="match status" value="1"/>
</dbReference>
<protein>
    <recommendedName>
        <fullName evidence="4">Lipoprotein</fullName>
    </recommendedName>
</protein>
<evidence type="ECO:0008006" key="4">
    <source>
        <dbReference type="Google" id="ProtNLM"/>
    </source>
</evidence>
<dbReference type="Proteomes" id="UP000192342">
    <property type="component" value="Unassembled WGS sequence"/>
</dbReference>